<dbReference type="Proteomes" id="UP001226691">
    <property type="component" value="Unassembled WGS sequence"/>
</dbReference>
<protein>
    <submittedName>
        <fullName evidence="4">Alkylation response protein AidB-like acyl-CoA dehydrogenase</fullName>
    </submittedName>
</protein>
<evidence type="ECO:0000256" key="1">
    <source>
        <dbReference type="ARBA" id="ARBA00023002"/>
    </source>
</evidence>
<dbReference type="InterPro" id="IPR037069">
    <property type="entry name" value="AcylCoA_DH/ox_N_sf"/>
</dbReference>
<evidence type="ECO:0000259" key="2">
    <source>
        <dbReference type="Pfam" id="PF02771"/>
    </source>
</evidence>
<dbReference type="Pfam" id="PF08028">
    <property type="entry name" value="Acyl-CoA_dh_2"/>
    <property type="match status" value="1"/>
</dbReference>
<dbReference type="PIRSF" id="PIRSF016578">
    <property type="entry name" value="HsaA"/>
    <property type="match status" value="1"/>
</dbReference>
<accession>A0ABU0TZ38</accession>
<feature type="domain" description="Acyl-CoA dehydrogenase C-terminal" evidence="3">
    <location>
        <begin position="235"/>
        <end position="375"/>
    </location>
</feature>
<feature type="domain" description="Acyl-CoA dehydrogenase/oxidase N-terminal" evidence="2">
    <location>
        <begin position="21"/>
        <end position="89"/>
    </location>
</feature>
<keyword evidence="1" id="KW-0560">Oxidoreductase</keyword>
<dbReference type="InterPro" id="IPR013107">
    <property type="entry name" value="Acyl-CoA_DH_C"/>
</dbReference>
<comment type="caution">
    <text evidence="4">The sequence shown here is derived from an EMBL/GenBank/DDBJ whole genome shotgun (WGS) entry which is preliminary data.</text>
</comment>
<dbReference type="RefSeq" id="WP_307486836.1">
    <property type="nucleotide sequence ID" value="NZ_JAUTBF010000001.1"/>
</dbReference>
<gene>
    <name evidence="4" type="ORF">QE412_003499</name>
</gene>
<dbReference type="InterPro" id="IPR013786">
    <property type="entry name" value="AcylCoA_DH/ox_N"/>
</dbReference>
<dbReference type="Gene3D" id="1.20.140.10">
    <property type="entry name" value="Butyryl-CoA Dehydrogenase, subunit A, domain 3"/>
    <property type="match status" value="1"/>
</dbReference>
<dbReference type="PANTHER" id="PTHR43884:SF12">
    <property type="entry name" value="ISOVALERYL-COA DEHYDROGENASE, MITOCHONDRIAL-RELATED"/>
    <property type="match status" value="1"/>
</dbReference>
<evidence type="ECO:0000313" key="4">
    <source>
        <dbReference type="EMBL" id="MDQ1124926.1"/>
    </source>
</evidence>
<name>A0ABU0TZ38_MICTR</name>
<dbReference type="InterPro" id="IPR009100">
    <property type="entry name" value="AcylCoA_DH/oxidase_NM_dom_sf"/>
</dbReference>
<sequence length="403" mass="42959">MSHTADLIQRFAPVFDEVGADAIAREKERRLPYAEIETLRASGFTRVTLPVELGGDGADHLALFELLAELARRDPNLAQLFRSHFSVIDRALHAPRSEFSSALLRRLSEGAIHGNASFERGSARVGSYSTVLTRDDCGLRLDGRKFYSTGTLFADIVSVLAAPDARSGVPGETVGVLVSTNAPGLTRIDDWDGFGQRLTGSGSTVFEGVRVNESDLVSRSPEPSHAGAFVQLVLLATLTGIGRAVVDDATRYVGERTRSYSHASAARPKDDPLVQEVIGDLSAASFCADAALAAAVTVLDRVAAPLRETDGGRPTAPDHDPAAAHLATARAQLVIIPAILRATTELFEVGGATAVGADLAWDRHWRNARTIASHNPARYKARSVGDHLVNGTPVVSWWTSGEA</sequence>
<proteinExistence type="predicted"/>
<dbReference type="Gene3D" id="2.40.110.10">
    <property type="entry name" value="Butyryl-CoA Dehydrogenase, subunit A, domain 2"/>
    <property type="match status" value="1"/>
</dbReference>
<keyword evidence="5" id="KW-1185">Reference proteome</keyword>
<dbReference type="SUPFAM" id="SSF56645">
    <property type="entry name" value="Acyl-CoA dehydrogenase NM domain-like"/>
    <property type="match status" value="1"/>
</dbReference>
<dbReference type="InterPro" id="IPR046373">
    <property type="entry name" value="Acyl-CoA_Oxase/DH_mid-dom_sf"/>
</dbReference>
<evidence type="ECO:0000313" key="5">
    <source>
        <dbReference type="Proteomes" id="UP001226691"/>
    </source>
</evidence>
<dbReference type="Gene3D" id="1.10.540.10">
    <property type="entry name" value="Acyl-CoA dehydrogenase/oxidase, N-terminal domain"/>
    <property type="match status" value="1"/>
</dbReference>
<organism evidence="4 5">
    <name type="scientific">Microbacterium trichothecenolyticum</name>
    <name type="common">Aureobacterium trichothecenolyticum</name>
    <dbReference type="NCBI Taxonomy" id="69370"/>
    <lineage>
        <taxon>Bacteria</taxon>
        <taxon>Bacillati</taxon>
        <taxon>Actinomycetota</taxon>
        <taxon>Actinomycetes</taxon>
        <taxon>Micrococcales</taxon>
        <taxon>Microbacteriaceae</taxon>
        <taxon>Microbacterium</taxon>
    </lineage>
</organism>
<dbReference type="InterPro" id="IPR036250">
    <property type="entry name" value="AcylCo_DH-like_C"/>
</dbReference>
<dbReference type="SUPFAM" id="SSF47203">
    <property type="entry name" value="Acyl-CoA dehydrogenase C-terminal domain-like"/>
    <property type="match status" value="1"/>
</dbReference>
<dbReference type="Pfam" id="PF02771">
    <property type="entry name" value="Acyl-CoA_dh_N"/>
    <property type="match status" value="1"/>
</dbReference>
<evidence type="ECO:0000259" key="3">
    <source>
        <dbReference type="Pfam" id="PF08028"/>
    </source>
</evidence>
<dbReference type="PANTHER" id="PTHR43884">
    <property type="entry name" value="ACYL-COA DEHYDROGENASE"/>
    <property type="match status" value="1"/>
</dbReference>
<reference evidence="4 5" key="1">
    <citation type="submission" date="2023-07" db="EMBL/GenBank/DDBJ databases">
        <title>Functional and genomic diversity of the sorghum phyllosphere microbiome.</title>
        <authorList>
            <person name="Shade A."/>
        </authorList>
    </citation>
    <scope>NUCLEOTIDE SEQUENCE [LARGE SCALE GENOMIC DNA]</scope>
    <source>
        <strain evidence="4 5">SORGH_AS_1207</strain>
    </source>
</reference>
<dbReference type="EMBL" id="JAUTBF010000001">
    <property type="protein sequence ID" value="MDQ1124926.1"/>
    <property type="molecule type" value="Genomic_DNA"/>
</dbReference>